<evidence type="ECO:0000313" key="2">
    <source>
        <dbReference type="EMBL" id="KPJ72046.1"/>
    </source>
</evidence>
<dbReference type="Proteomes" id="UP000051012">
    <property type="component" value="Unassembled WGS sequence"/>
</dbReference>
<protein>
    <recommendedName>
        <fullName evidence="1">DZANK-type domain-containing protein</fullName>
    </recommendedName>
</protein>
<reference evidence="2 3" key="1">
    <citation type="journal article" date="2015" name="Microbiome">
        <title>Genomic resolution of linkages in carbon, nitrogen, and sulfur cycling among widespread estuary sediment bacteria.</title>
        <authorList>
            <person name="Baker B.J."/>
            <person name="Lazar C.S."/>
            <person name="Teske A.P."/>
            <person name="Dick G.J."/>
        </authorList>
    </citation>
    <scope>NUCLEOTIDE SEQUENCE [LARGE SCALE GENOMIC DNA]</scope>
    <source>
        <strain evidence="2">DG_78</strain>
    </source>
</reference>
<gene>
    <name evidence="2" type="ORF">AMJ52_07665</name>
</gene>
<name>A0A0S7YBB4_UNCT6</name>
<proteinExistence type="predicted"/>
<evidence type="ECO:0000259" key="1">
    <source>
        <dbReference type="Pfam" id="PF12773"/>
    </source>
</evidence>
<organism evidence="2 3">
    <name type="scientific">candidate division TA06 bacterium DG_78</name>
    <dbReference type="NCBI Taxonomy" id="1703772"/>
    <lineage>
        <taxon>Bacteria</taxon>
        <taxon>Bacteria division TA06</taxon>
    </lineage>
</organism>
<accession>A0A0S7YBB4</accession>
<dbReference type="InterPro" id="IPR025874">
    <property type="entry name" value="DZR"/>
</dbReference>
<sequence>MKLCPLCNYVGDDADKVCPHCGVALMSECPKCGARIKTSFAEFCYACGINFKEITKKKEKI</sequence>
<dbReference type="EMBL" id="LJNI01000103">
    <property type="protein sequence ID" value="KPJ72046.1"/>
    <property type="molecule type" value="Genomic_DNA"/>
</dbReference>
<comment type="caution">
    <text evidence="2">The sequence shown here is derived from an EMBL/GenBank/DDBJ whole genome shotgun (WGS) entry which is preliminary data.</text>
</comment>
<dbReference type="AlphaFoldDB" id="A0A0S7YBB4"/>
<dbReference type="Pfam" id="PF12773">
    <property type="entry name" value="DZR"/>
    <property type="match status" value="1"/>
</dbReference>
<evidence type="ECO:0000313" key="3">
    <source>
        <dbReference type="Proteomes" id="UP000051012"/>
    </source>
</evidence>
<feature type="domain" description="DZANK-type" evidence="1">
    <location>
        <begin position="4"/>
        <end position="48"/>
    </location>
</feature>